<dbReference type="EMBL" id="JABAHY010000002">
    <property type="protein sequence ID" value="NLS09092.1"/>
    <property type="molecule type" value="Genomic_DNA"/>
</dbReference>
<proteinExistence type="inferred from homology"/>
<dbReference type="PANTHER" id="PTHR30266">
    <property type="entry name" value="MECHANOSENSITIVE CHANNEL MSCL"/>
    <property type="match status" value="1"/>
</dbReference>
<comment type="subcellular location">
    <subcellularLocation>
        <location evidence="9">Cell membrane</location>
        <topology evidence="9">Multi-pass membrane protein</topology>
    </subcellularLocation>
    <subcellularLocation>
        <location evidence="1">Membrane</location>
        <topology evidence="1">Multi-pass membrane protein</topology>
    </subcellularLocation>
</comment>
<evidence type="ECO:0000256" key="9">
    <source>
        <dbReference type="HAMAP-Rule" id="MF_00115"/>
    </source>
</evidence>
<dbReference type="Gene3D" id="1.10.1200.120">
    <property type="entry name" value="Large-conductance mechanosensitive channel, MscL, domain 1"/>
    <property type="match status" value="1"/>
</dbReference>
<dbReference type="InterPro" id="IPR001185">
    <property type="entry name" value="MS_channel"/>
</dbReference>
<comment type="function">
    <text evidence="9">Channel that opens in response to stretch forces in the membrane lipid bilayer. May participate in the regulation of osmotic pressure changes within the cell.</text>
</comment>
<evidence type="ECO:0000256" key="1">
    <source>
        <dbReference type="ARBA" id="ARBA00004141"/>
    </source>
</evidence>
<keyword evidence="8 9" id="KW-0407">Ion channel</keyword>
<name>A0A7X8TIR7_9MICC</name>
<dbReference type="Proteomes" id="UP000523139">
    <property type="component" value="Unassembled WGS sequence"/>
</dbReference>
<keyword evidence="7 9" id="KW-0472">Membrane</keyword>
<feature type="transmembrane region" description="Helical" evidence="9">
    <location>
        <begin position="12"/>
        <end position="35"/>
    </location>
</feature>
<dbReference type="GO" id="GO:0008381">
    <property type="term" value="F:mechanosensitive monoatomic ion channel activity"/>
    <property type="evidence" value="ECO:0007669"/>
    <property type="project" value="UniProtKB-UniRule"/>
</dbReference>
<comment type="subunit">
    <text evidence="9">Homopentamer.</text>
</comment>
<keyword evidence="2 9" id="KW-0813">Transport</keyword>
<keyword evidence="11" id="KW-1185">Reference proteome</keyword>
<organism evidence="10 11">
    <name type="scientific">Nesterenkonia sedimenti</name>
    <dbReference type="NCBI Taxonomy" id="1463632"/>
    <lineage>
        <taxon>Bacteria</taxon>
        <taxon>Bacillati</taxon>
        <taxon>Actinomycetota</taxon>
        <taxon>Actinomycetes</taxon>
        <taxon>Micrococcales</taxon>
        <taxon>Micrococcaceae</taxon>
        <taxon>Nesterenkonia</taxon>
    </lineage>
</organism>
<evidence type="ECO:0000256" key="4">
    <source>
        <dbReference type="ARBA" id="ARBA00022692"/>
    </source>
</evidence>
<dbReference type="PANTHER" id="PTHR30266:SF2">
    <property type="entry name" value="LARGE-CONDUCTANCE MECHANOSENSITIVE CHANNEL"/>
    <property type="match status" value="1"/>
</dbReference>
<dbReference type="NCBIfam" id="TIGR00220">
    <property type="entry name" value="mscL"/>
    <property type="match status" value="1"/>
</dbReference>
<comment type="similarity">
    <text evidence="9">Belongs to the MscL family.</text>
</comment>
<protein>
    <recommendedName>
        <fullName evidence="9">Large-conductance mechanosensitive channel</fullName>
    </recommendedName>
</protein>
<evidence type="ECO:0000256" key="3">
    <source>
        <dbReference type="ARBA" id="ARBA00022475"/>
    </source>
</evidence>
<dbReference type="GO" id="GO:0005886">
    <property type="term" value="C:plasma membrane"/>
    <property type="evidence" value="ECO:0007669"/>
    <property type="project" value="UniProtKB-SubCell"/>
</dbReference>
<keyword evidence="6 9" id="KW-0406">Ion transport</keyword>
<dbReference type="InterPro" id="IPR037673">
    <property type="entry name" value="MSC/AndL"/>
</dbReference>
<reference evidence="10 11" key="1">
    <citation type="submission" date="2020-04" db="EMBL/GenBank/DDBJ databases">
        <title>Nesterenkonia sp. nov., isolated from marine sediment.</title>
        <authorList>
            <person name="Zhang G."/>
        </authorList>
    </citation>
    <scope>NUCLEOTIDE SEQUENCE [LARGE SCALE GENOMIC DNA]</scope>
    <source>
        <strain evidence="10 11">MY13</strain>
    </source>
</reference>
<evidence type="ECO:0000313" key="11">
    <source>
        <dbReference type="Proteomes" id="UP000523139"/>
    </source>
</evidence>
<keyword evidence="4 9" id="KW-0812">Transmembrane</keyword>
<evidence type="ECO:0000256" key="6">
    <source>
        <dbReference type="ARBA" id="ARBA00023065"/>
    </source>
</evidence>
<dbReference type="SUPFAM" id="SSF81330">
    <property type="entry name" value="Gated mechanosensitive channel"/>
    <property type="match status" value="1"/>
</dbReference>
<evidence type="ECO:0000256" key="5">
    <source>
        <dbReference type="ARBA" id="ARBA00022989"/>
    </source>
</evidence>
<dbReference type="InterPro" id="IPR036019">
    <property type="entry name" value="MscL_channel"/>
</dbReference>
<keyword evidence="3 9" id="KW-1003">Cell membrane</keyword>
<accession>A0A7X8TIR7</accession>
<sequence>MFKGFFKFIQQGNVVDLAVAVVLGAAFGAVVNALVDNVLMRLVAQVFTDEPDFDNLWAVTLPGAEGPPMQFGVLATEVVNFLIIAAAIYFVVVLPMTKMIEARNKALGGPEEEEDENITLLKEIRDQLKTQTEVVNPAAFAAAVEAERKLEEEKTQAEAEEAARSKTALGKAKNILWGKD</sequence>
<dbReference type="AlphaFoldDB" id="A0A7X8TIR7"/>
<keyword evidence="5 9" id="KW-1133">Transmembrane helix</keyword>
<dbReference type="PRINTS" id="PR01264">
    <property type="entry name" value="MECHCHANNEL"/>
</dbReference>
<feature type="transmembrane region" description="Helical" evidence="9">
    <location>
        <begin position="78"/>
        <end position="97"/>
    </location>
</feature>
<dbReference type="Pfam" id="PF01741">
    <property type="entry name" value="MscL"/>
    <property type="match status" value="1"/>
</dbReference>
<comment type="caution">
    <text evidence="10">The sequence shown here is derived from an EMBL/GenBank/DDBJ whole genome shotgun (WGS) entry which is preliminary data.</text>
</comment>
<dbReference type="RefSeq" id="WP_168886592.1">
    <property type="nucleotide sequence ID" value="NZ_JABAHY010000002.1"/>
</dbReference>
<dbReference type="HAMAP" id="MF_00115">
    <property type="entry name" value="MscL"/>
    <property type="match status" value="1"/>
</dbReference>
<evidence type="ECO:0000256" key="2">
    <source>
        <dbReference type="ARBA" id="ARBA00022448"/>
    </source>
</evidence>
<evidence type="ECO:0000256" key="7">
    <source>
        <dbReference type="ARBA" id="ARBA00023136"/>
    </source>
</evidence>
<evidence type="ECO:0000256" key="8">
    <source>
        <dbReference type="ARBA" id="ARBA00023303"/>
    </source>
</evidence>
<evidence type="ECO:0000313" key="10">
    <source>
        <dbReference type="EMBL" id="NLS09092.1"/>
    </source>
</evidence>
<gene>
    <name evidence="9 10" type="primary">mscL</name>
    <name evidence="10" type="ORF">HGQ17_03550</name>
</gene>